<dbReference type="CDD" id="cd01297">
    <property type="entry name" value="D-aminoacylase"/>
    <property type="match status" value="1"/>
</dbReference>
<dbReference type="Gene3D" id="2.30.40.10">
    <property type="entry name" value="Urease, subunit C, domain 1"/>
    <property type="match status" value="1"/>
</dbReference>
<gene>
    <name evidence="2" type="ORF">PQR66_26905</name>
</gene>
<name>A0ABW8ZVX8_9BURK</name>
<sequence length="532" mass="57225">MVDCLILGGTIVDGTGRPPYRSDLAIDGDRIQILRDAAIPQAKRIVPAEGLAVAPGFIDIHSHNDLVAVMGARLNDKVSQGVTTEIFGNCGFSAFPVTSRNAHLTPDLTSLIAPRKLDVEQGVGWPDWASFRAAVLDAGCQANVVGQVGHMMLRSAVMGMALRLPTAEELTEMEVLLARCLKQGASGLSFGLMYHPSSYAEEAEIQSLCQVAAEHDAVVSVHLRGYDVSTLISSMGELISIAETTGVRLQLSHLSPTGRDAQGLAEIMLDAIDRAISRGIDVALDRYPYEQGMSRLGLIFPKWVVSGGSEEMLRRLSSDTEIARMTPEIDSFVRPIGYDQIVINRNCEPELIGKSILDISEIMGIAPAAAAARVMRDSEGLAGIVLTLSTMATQRRVIQHCLCMVGSDGMPSLDGTHPRTFGTFPRVLGPFVRSGILSIEEAIAKMTSLPARRFGLQERGEIKDGFIADLVLFDPAVIADESTFEEPYRLASGIHEVIVAGKSVHRNGENLDVLPGTVLTGRVSRATGHDIH</sequence>
<evidence type="ECO:0000313" key="2">
    <source>
        <dbReference type="EMBL" id="MFL9886701.1"/>
    </source>
</evidence>
<dbReference type="Gene3D" id="3.20.20.140">
    <property type="entry name" value="Metal-dependent hydrolases"/>
    <property type="match status" value="1"/>
</dbReference>
<accession>A0ABW8ZVX8</accession>
<protein>
    <submittedName>
        <fullName evidence="2">D-aminoacylase</fullName>
    </submittedName>
</protein>
<dbReference type="InterPro" id="IPR013108">
    <property type="entry name" value="Amidohydro_3"/>
</dbReference>
<dbReference type="Proteomes" id="UP001629249">
    <property type="component" value="Unassembled WGS sequence"/>
</dbReference>
<reference evidence="2 3" key="1">
    <citation type="journal article" date="2024" name="Chem. Sci.">
        <title>Discovery of megapolipeptins by genome mining of a Burkholderiales bacteria collection.</title>
        <authorList>
            <person name="Paulo B.S."/>
            <person name="Recchia M.J.J."/>
            <person name="Lee S."/>
            <person name="Fergusson C.H."/>
            <person name="Romanowski S.B."/>
            <person name="Hernandez A."/>
            <person name="Krull N."/>
            <person name="Liu D.Y."/>
            <person name="Cavanagh H."/>
            <person name="Bos A."/>
            <person name="Gray C.A."/>
            <person name="Murphy B.T."/>
            <person name="Linington R.G."/>
            <person name="Eustaquio A.S."/>
        </authorList>
    </citation>
    <scope>NUCLEOTIDE SEQUENCE [LARGE SCALE GENOMIC DNA]</scope>
    <source>
        <strain evidence="2 3">RL16-012-BIC-B</strain>
    </source>
</reference>
<organism evidence="2 3">
    <name type="scientific">Paraburkholderia agricolaris</name>
    <dbReference type="NCBI Taxonomy" id="2152888"/>
    <lineage>
        <taxon>Bacteria</taxon>
        <taxon>Pseudomonadati</taxon>
        <taxon>Pseudomonadota</taxon>
        <taxon>Betaproteobacteria</taxon>
        <taxon>Burkholderiales</taxon>
        <taxon>Burkholderiaceae</taxon>
        <taxon>Paraburkholderia</taxon>
    </lineage>
</organism>
<dbReference type="PANTHER" id="PTHR11647:SF1">
    <property type="entry name" value="COLLAPSIN RESPONSE MEDIATOR PROTEIN"/>
    <property type="match status" value="1"/>
</dbReference>
<evidence type="ECO:0000259" key="1">
    <source>
        <dbReference type="Pfam" id="PF07969"/>
    </source>
</evidence>
<dbReference type="InterPro" id="IPR032466">
    <property type="entry name" value="Metal_Hydrolase"/>
</dbReference>
<proteinExistence type="predicted"/>
<feature type="domain" description="Amidohydrolase 3" evidence="1">
    <location>
        <begin position="45"/>
        <end position="222"/>
    </location>
</feature>
<dbReference type="RefSeq" id="WP_408330405.1">
    <property type="nucleotide sequence ID" value="NZ_JAQQFH010000015.1"/>
</dbReference>
<dbReference type="Pfam" id="PF07969">
    <property type="entry name" value="Amidohydro_3"/>
    <property type="match status" value="2"/>
</dbReference>
<evidence type="ECO:0000313" key="3">
    <source>
        <dbReference type="Proteomes" id="UP001629249"/>
    </source>
</evidence>
<feature type="domain" description="Amidohydrolase 3" evidence="1">
    <location>
        <begin position="437"/>
        <end position="505"/>
    </location>
</feature>
<dbReference type="SUPFAM" id="SSF51556">
    <property type="entry name" value="Metallo-dependent hydrolases"/>
    <property type="match status" value="1"/>
</dbReference>
<keyword evidence="3" id="KW-1185">Reference proteome</keyword>
<dbReference type="SUPFAM" id="SSF51338">
    <property type="entry name" value="Composite domain of metallo-dependent hydrolases"/>
    <property type="match status" value="1"/>
</dbReference>
<dbReference type="InterPro" id="IPR050378">
    <property type="entry name" value="Metallo-dep_Hydrolases_sf"/>
</dbReference>
<dbReference type="InterPro" id="IPR023100">
    <property type="entry name" value="D-aminoacylase_insert_dom_sf"/>
</dbReference>
<dbReference type="PANTHER" id="PTHR11647">
    <property type="entry name" value="HYDRANTOINASE/DIHYDROPYRIMIDINASE FAMILY MEMBER"/>
    <property type="match status" value="1"/>
</dbReference>
<dbReference type="Gene3D" id="3.30.1490.130">
    <property type="entry name" value="D-aminoacylase. Domain 3"/>
    <property type="match status" value="1"/>
</dbReference>
<dbReference type="InterPro" id="IPR011059">
    <property type="entry name" value="Metal-dep_hydrolase_composite"/>
</dbReference>
<comment type="caution">
    <text evidence="2">The sequence shown here is derived from an EMBL/GenBank/DDBJ whole genome shotgun (WGS) entry which is preliminary data.</text>
</comment>
<dbReference type="EMBL" id="JAQQFN010000023">
    <property type="protein sequence ID" value="MFL9886701.1"/>
    <property type="molecule type" value="Genomic_DNA"/>
</dbReference>